<dbReference type="PANTHER" id="PTHR30560">
    <property type="entry name" value="TRIGGER FACTOR CHAPERONE AND PEPTIDYL-PROLYL CIS/TRANS ISOMERASE"/>
    <property type="match status" value="1"/>
</dbReference>
<dbReference type="GO" id="GO:0051301">
    <property type="term" value="P:cell division"/>
    <property type="evidence" value="ECO:0007669"/>
    <property type="project" value="UniProtKB-KW"/>
</dbReference>
<feature type="compositionally biased region" description="Low complexity" evidence="12">
    <location>
        <begin position="453"/>
        <end position="471"/>
    </location>
</feature>
<keyword evidence="9 11" id="KW-0131">Cell cycle</keyword>
<comment type="domain">
    <text evidence="11">Consists of 3 domains; the N-terminus binds the ribosome, the middle domain has PPIase activity, while the C-terminus has intrinsic chaperone activity on its own.</text>
</comment>
<feature type="compositionally biased region" description="Acidic residues" evidence="12">
    <location>
        <begin position="479"/>
        <end position="490"/>
    </location>
</feature>
<evidence type="ECO:0000256" key="4">
    <source>
        <dbReference type="ARBA" id="ARBA00016902"/>
    </source>
</evidence>
<dbReference type="PANTHER" id="PTHR30560:SF3">
    <property type="entry name" value="TRIGGER FACTOR-LIKE PROTEIN TIG, CHLOROPLASTIC"/>
    <property type="match status" value="1"/>
</dbReference>
<dbReference type="FunCoup" id="A0A4V6PFT1">
    <property type="interactions" value="269"/>
</dbReference>
<dbReference type="SUPFAM" id="SSF102735">
    <property type="entry name" value="Trigger factor ribosome-binding domain"/>
    <property type="match status" value="1"/>
</dbReference>
<dbReference type="GO" id="GO:0015031">
    <property type="term" value="P:protein transport"/>
    <property type="evidence" value="ECO:0007669"/>
    <property type="project" value="UniProtKB-UniRule"/>
</dbReference>
<dbReference type="InParanoid" id="A0A4V6PFT1"/>
<keyword evidence="17" id="KW-1185">Reference proteome</keyword>
<dbReference type="EC" id="5.2.1.8" evidence="3 11"/>
<evidence type="ECO:0000256" key="5">
    <source>
        <dbReference type="ARBA" id="ARBA00022618"/>
    </source>
</evidence>
<comment type="catalytic activity">
    <reaction evidence="1 11">
        <text>[protein]-peptidylproline (omega=180) = [protein]-peptidylproline (omega=0)</text>
        <dbReference type="Rhea" id="RHEA:16237"/>
        <dbReference type="Rhea" id="RHEA-COMP:10747"/>
        <dbReference type="Rhea" id="RHEA-COMP:10748"/>
        <dbReference type="ChEBI" id="CHEBI:83833"/>
        <dbReference type="ChEBI" id="CHEBI:83834"/>
        <dbReference type="EC" id="5.2.1.8"/>
    </reaction>
</comment>
<dbReference type="Gene3D" id="3.10.50.40">
    <property type="match status" value="1"/>
</dbReference>
<sequence>MKSVVETLNPTRVRLAVEVPFAELESNIQSAYKRIAAQVTVPGFRKGKVPPMVIDQRIGRPVVLEEAVSEAIPQIYRDAIRENELTPLAQPDIDQPQFGDGEDLKFTAEVTVKPKITLPEWEGLEVQVDDVEVTDDDINERLDALRARFGTLVTVERAAADGDFVQIDLNATKDGEPVEGGQASGVSYQIGRGGMIDGLDEAATGLSAGESATFKTTLVGTHDGEDVDCEVTVTAVKEQQLPEVDDEFAQLASEFDTLDELRDDVREQALNRKRIDQAMAARDKVLDLLLDKAGEVPVPEELVESQIESHFADGHGDDEHRSDFEKQLRRSLVSQFVLDDLVKDQNIEVSQDELSSYIIQQAMSSRVDPNELAQQLVDQGNLPSVVADVARGKALALVVEKSKVTDASGNVVELNRLREDGTLAEPGELEDGAPAAPIGDSFEFAEIDDAETTAEAGAEQSAEASADADGSTDAKVEADAVENGDDDTKA</sequence>
<dbReference type="Pfam" id="PF05698">
    <property type="entry name" value="Trigger_C"/>
    <property type="match status" value="1"/>
</dbReference>
<dbReference type="GO" id="GO:0044183">
    <property type="term" value="F:protein folding chaperone"/>
    <property type="evidence" value="ECO:0007669"/>
    <property type="project" value="TreeGrafter"/>
</dbReference>
<dbReference type="InterPro" id="IPR008881">
    <property type="entry name" value="Trigger_fac_ribosome-bd_bac"/>
</dbReference>
<feature type="region of interest" description="Disordered" evidence="12">
    <location>
        <begin position="419"/>
        <end position="438"/>
    </location>
</feature>
<dbReference type="InterPro" id="IPR027304">
    <property type="entry name" value="Trigger_fact/SurA_dom_sf"/>
</dbReference>
<dbReference type="GO" id="GO:0005737">
    <property type="term" value="C:cytoplasm"/>
    <property type="evidence" value="ECO:0007669"/>
    <property type="project" value="UniProtKB-SubCell"/>
</dbReference>
<dbReference type="PIRSF" id="PIRSF003095">
    <property type="entry name" value="Trigger_factor"/>
    <property type="match status" value="1"/>
</dbReference>
<evidence type="ECO:0000259" key="13">
    <source>
        <dbReference type="Pfam" id="PF00254"/>
    </source>
</evidence>
<dbReference type="Gene3D" id="1.10.3120.10">
    <property type="entry name" value="Trigger factor, C-terminal domain"/>
    <property type="match status" value="1"/>
</dbReference>
<dbReference type="Gene3D" id="3.30.70.1050">
    <property type="entry name" value="Trigger factor ribosome-binding domain"/>
    <property type="match status" value="1"/>
</dbReference>
<evidence type="ECO:0000256" key="1">
    <source>
        <dbReference type="ARBA" id="ARBA00000971"/>
    </source>
</evidence>
<evidence type="ECO:0000256" key="6">
    <source>
        <dbReference type="ARBA" id="ARBA00023110"/>
    </source>
</evidence>
<dbReference type="InterPro" id="IPR005215">
    <property type="entry name" value="Trig_fac"/>
</dbReference>
<name>A0A4V6PFT1_9ACTN</name>
<dbReference type="EMBL" id="SMKZ01000002">
    <property type="protein sequence ID" value="TDE15108.1"/>
    <property type="molecule type" value="Genomic_DNA"/>
</dbReference>
<evidence type="ECO:0000259" key="15">
    <source>
        <dbReference type="Pfam" id="PF05698"/>
    </source>
</evidence>
<evidence type="ECO:0000313" key="17">
    <source>
        <dbReference type="Proteomes" id="UP000294739"/>
    </source>
</evidence>
<dbReference type="SUPFAM" id="SSF109998">
    <property type="entry name" value="Triger factor/SurA peptide-binding domain-like"/>
    <property type="match status" value="1"/>
</dbReference>
<protein>
    <recommendedName>
        <fullName evidence="4 11">Trigger factor</fullName>
        <shortName evidence="11">TF</shortName>
        <ecNumber evidence="3 11">5.2.1.8</ecNumber>
    </recommendedName>
    <alternativeName>
        <fullName evidence="10 11">PPIase</fullName>
    </alternativeName>
</protein>
<feature type="domain" description="Trigger factor ribosome-binding bacterial" evidence="14">
    <location>
        <begin position="1"/>
        <end position="145"/>
    </location>
</feature>
<dbReference type="Pfam" id="PF00254">
    <property type="entry name" value="FKBP_C"/>
    <property type="match status" value="1"/>
</dbReference>
<evidence type="ECO:0000256" key="12">
    <source>
        <dbReference type="SAM" id="MobiDB-lite"/>
    </source>
</evidence>
<feature type="region of interest" description="Disordered" evidence="12">
    <location>
        <begin position="448"/>
        <end position="490"/>
    </location>
</feature>
<dbReference type="InterPro" id="IPR037041">
    <property type="entry name" value="Trigger_fac_C_sf"/>
</dbReference>
<organism evidence="16 17">
    <name type="scientific">Jiangella asiatica</name>
    <dbReference type="NCBI Taxonomy" id="2530372"/>
    <lineage>
        <taxon>Bacteria</taxon>
        <taxon>Bacillati</taxon>
        <taxon>Actinomycetota</taxon>
        <taxon>Actinomycetes</taxon>
        <taxon>Jiangellales</taxon>
        <taxon>Jiangellaceae</taxon>
        <taxon>Jiangella</taxon>
    </lineage>
</organism>
<comment type="caution">
    <text evidence="16">The sequence shown here is derived from an EMBL/GenBank/DDBJ whole genome shotgun (WGS) entry which is preliminary data.</text>
</comment>
<dbReference type="SUPFAM" id="SSF54534">
    <property type="entry name" value="FKBP-like"/>
    <property type="match status" value="1"/>
</dbReference>
<dbReference type="InterPro" id="IPR046357">
    <property type="entry name" value="PPIase_dom_sf"/>
</dbReference>
<evidence type="ECO:0000256" key="11">
    <source>
        <dbReference type="HAMAP-Rule" id="MF_00303"/>
    </source>
</evidence>
<dbReference type="GO" id="GO:0051083">
    <property type="term" value="P:'de novo' cotranslational protein folding"/>
    <property type="evidence" value="ECO:0007669"/>
    <property type="project" value="TreeGrafter"/>
</dbReference>
<dbReference type="Pfam" id="PF05697">
    <property type="entry name" value="Trigger_N"/>
    <property type="match status" value="1"/>
</dbReference>
<comment type="subcellular location">
    <subcellularLocation>
        <location evidence="11">Cytoplasm</location>
    </subcellularLocation>
    <text evidence="11">About half TF is bound to the ribosome near the polypeptide exit tunnel while the other half is free in the cytoplasm.</text>
</comment>
<keyword evidence="11" id="KW-0963">Cytoplasm</keyword>
<feature type="domain" description="PPIase FKBP-type" evidence="13">
    <location>
        <begin position="157"/>
        <end position="215"/>
    </location>
</feature>
<dbReference type="InterPro" id="IPR008880">
    <property type="entry name" value="Trigger_fac_C"/>
</dbReference>
<comment type="function">
    <text evidence="11">Involved in protein export. Acts as a chaperone by maintaining the newly synthesized protein in an open conformation. Functions as a peptidyl-prolyl cis-trans isomerase.</text>
</comment>
<evidence type="ECO:0000256" key="7">
    <source>
        <dbReference type="ARBA" id="ARBA00023186"/>
    </source>
</evidence>
<proteinExistence type="inferred from homology"/>
<comment type="similarity">
    <text evidence="2 11">Belongs to the FKBP-type PPIase family. Tig subfamily.</text>
</comment>
<evidence type="ECO:0000256" key="3">
    <source>
        <dbReference type="ARBA" id="ARBA00013194"/>
    </source>
</evidence>
<dbReference type="InterPro" id="IPR036611">
    <property type="entry name" value="Trigger_fac_ribosome-bd_sf"/>
</dbReference>
<dbReference type="GO" id="GO:0043022">
    <property type="term" value="F:ribosome binding"/>
    <property type="evidence" value="ECO:0007669"/>
    <property type="project" value="TreeGrafter"/>
</dbReference>
<evidence type="ECO:0000256" key="2">
    <source>
        <dbReference type="ARBA" id="ARBA00005464"/>
    </source>
</evidence>
<reference evidence="16 17" key="1">
    <citation type="submission" date="2019-03" db="EMBL/GenBank/DDBJ databases">
        <title>Draft genome sequences of novel Actinobacteria.</title>
        <authorList>
            <person name="Sahin N."/>
            <person name="Ay H."/>
            <person name="Saygin H."/>
        </authorList>
    </citation>
    <scope>NUCLEOTIDE SEQUENCE [LARGE SCALE GENOMIC DNA]</scope>
    <source>
        <strain evidence="16 17">5K138</strain>
    </source>
</reference>
<dbReference type="GO" id="GO:0043335">
    <property type="term" value="P:protein unfolding"/>
    <property type="evidence" value="ECO:0007669"/>
    <property type="project" value="TreeGrafter"/>
</dbReference>
<feature type="domain" description="Trigger factor C-terminal" evidence="15">
    <location>
        <begin position="257"/>
        <end position="400"/>
    </location>
</feature>
<dbReference type="GO" id="GO:0003755">
    <property type="term" value="F:peptidyl-prolyl cis-trans isomerase activity"/>
    <property type="evidence" value="ECO:0007669"/>
    <property type="project" value="UniProtKB-UniRule"/>
</dbReference>
<dbReference type="InterPro" id="IPR001179">
    <property type="entry name" value="PPIase_FKBP_dom"/>
</dbReference>
<evidence type="ECO:0000313" key="16">
    <source>
        <dbReference type="EMBL" id="TDE15108.1"/>
    </source>
</evidence>
<evidence type="ECO:0000256" key="9">
    <source>
        <dbReference type="ARBA" id="ARBA00023306"/>
    </source>
</evidence>
<dbReference type="Proteomes" id="UP000294739">
    <property type="component" value="Unassembled WGS sequence"/>
</dbReference>
<evidence type="ECO:0000256" key="10">
    <source>
        <dbReference type="ARBA" id="ARBA00029986"/>
    </source>
</evidence>
<dbReference type="AlphaFoldDB" id="A0A4V6PFT1"/>
<dbReference type="RefSeq" id="WP_131891016.1">
    <property type="nucleotide sequence ID" value="NZ_SMKZ01000002.1"/>
</dbReference>
<evidence type="ECO:0000259" key="14">
    <source>
        <dbReference type="Pfam" id="PF05697"/>
    </source>
</evidence>
<accession>A0A4V6PFT1</accession>
<keyword evidence="7 11" id="KW-0143">Chaperone</keyword>
<gene>
    <name evidence="11" type="primary">tig</name>
    <name evidence="16" type="ORF">E1269_03120</name>
</gene>
<keyword evidence="8 11" id="KW-0413">Isomerase</keyword>
<dbReference type="NCBIfam" id="TIGR00115">
    <property type="entry name" value="tig"/>
    <property type="match status" value="1"/>
</dbReference>
<keyword evidence="6 11" id="KW-0697">Rotamase</keyword>
<keyword evidence="5 11" id="KW-0132">Cell division</keyword>
<dbReference type="OrthoDB" id="9767721at2"/>
<evidence type="ECO:0000256" key="8">
    <source>
        <dbReference type="ARBA" id="ARBA00023235"/>
    </source>
</evidence>
<dbReference type="HAMAP" id="MF_00303">
    <property type="entry name" value="Trigger_factor_Tig"/>
    <property type="match status" value="1"/>
</dbReference>